<keyword evidence="5" id="KW-1185">Reference proteome</keyword>
<feature type="domain" description="BD-FAE-like" evidence="3">
    <location>
        <begin position="71"/>
        <end position="174"/>
    </location>
</feature>
<evidence type="ECO:0000313" key="5">
    <source>
        <dbReference type="Proteomes" id="UP000673447"/>
    </source>
</evidence>
<sequence>MDPRHIPRLLCLCLPLAASLLAAQAADAQGLRARFERLREASRQERPVALPAGAMAIRNVAYGADPAQRFDIYLPANPRNAPVVFYVHGGGWANGDKTNPGTANKLAYWLPKGYAVVSANYRMLPAAMPLEQARDVARAVATAQSHATEWKIDAKRFVLMGHSAGAHLVALLGADPRMLAEAGAQRPRGVVSLDSGALDVPALMSQPRVPRLYRNAFGTDEKYWIATSPQHRLSRDALPMLIVCSSERRFPTSPCEEGRKFARRGASLGVAMRVLPEPLDHGAINHDLGTPSAYTDDVGAYIDGLVR</sequence>
<dbReference type="EMBL" id="JAGKTC010000001">
    <property type="protein sequence ID" value="MBP3983944.1"/>
    <property type="molecule type" value="Genomic_DNA"/>
</dbReference>
<evidence type="ECO:0000256" key="1">
    <source>
        <dbReference type="ARBA" id="ARBA00022801"/>
    </source>
</evidence>
<dbReference type="Gene3D" id="3.40.50.1820">
    <property type="entry name" value="alpha/beta hydrolase"/>
    <property type="match status" value="1"/>
</dbReference>
<dbReference type="SUPFAM" id="SSF53474">
    <property type="entry name" value="alpha/beta-Hydrolases"/>
    <property type="match status" value="1"/>
</dbReference>
<dbReference type="InterPro" id="IPR029058">
    <property type="entry name" value="AB_hydrolase_fold"/>
</dbReference>
<accession>A0A940X3C1</accession>
<gene>
    <name evidence="4" type="ORF">J5837_05830</name>
</gene>
<dbReference type="GO" id="GO:0016787">
    <property type="term" value="F:hydrolase activity"/>
    <property type="evidence" value="ECO:0007669"/>
    <property type="project" value="UniProtKB-KW"/>
</dbReference>
<reference evidence="4" key="2">
    <citation type="submission" date="2021-03" db="EMBL/GenBank/DDBJ databases">
        <authorList>
            <person name="Cao W."/>
        </authorList>
    </citation>
    <scope>NUCLEOTIDE SEQUENCE</scope>
    <source>
        <strain evidence="4">110414</strain>
    </source>
</reference>
<feature type="signal peptide" evidence="2">
    <location>
        <begin position="1"/>
        <end position="28"/>
    </location>
</feature>
<dbReference type="PANTHER" id="PTHR48081:SF33">
    <property type="entry name" value="KYNURENINE FORMAMIDASE"/>
    <property type="match status" value="1"/>
</dbReference>
<dbReference type="Pfam" id="PF20434">
    <property type="entry name" value="BD-FAE"/>
    <property type="match status" value="1"/>
</dbReference>
<evidence type="ECO:0000313" key="4">
    <source>
        <dbReference type="EMBL" id="MBP3983944.1"/>
    </source>
</evidence>
<dbReference type="InterPro" id="IPR049492">
    <property type="entry name" value="BD-FAE-like_dom"/>
</dbReference>
<name>A0A940X3C1_9GAMM</name>
<dbReference type="InterPro" id="IPR050300">
    <property type="entry name" value="GDXG_lipolytic_enzyme"/>
</dbReference>
<dbReference type="Proteomes" id="UP000673447">
    <property type="component" value="Unassembled WGS sequence"/>
</dbReference>
<dbReference type="AlphaFoldDB" id="A0A940X3C1"/>
<reference evidence="4" key="1">
    <citation type="journal article" date="2016" name="Int. J. Syst. Evol. Microbiol.">
        <title>Pseudoxanthomonas helianthi sp. nov., isolated from roots of Jerusalem artichoke (Helianthus tuberosus).</title>
        <authorList>
            <person name="Kittiwongwattana C."/>
            <person name="Thawai C."/>
        </authorList>
    </citation>
    <scope>NUCLEOTIDE SEQUENCE</scope>
    <source>
        <strain evidence="4">110414</strain>
    </source>
</reference>
<feature type="chain" id="PRO_5037278727" evidence="2">
    <location>
        <begin position="29"/>
        <end position="307"/>
    </location>
</feature>
<dbReference type="RefSeq" id="WP_210535753.1">
    <property type="nucleotide sequence ID" value="NZ_JAGKTC010000001.1"/>
</dbReference>
<protein>
    <submittedName>
        <fullName evidence="4">Alpha/beta hydrolase</fullName>
    </submittedName>
</protein>
<proteinExistence type="predicted"/>
<keyword evidence="2" id="KW-0732">Signal</keyword>
<evidence type="ECO:0000259" key="3">
    <source>
        <dbReference type="Pfam" id="PF20434"/>
    </source>
</evidence>
<evidence type="ECO:0000256" key="2">
    <source>
        <dbReference type="SAM" id="SignalP"/>
    </source>
</evidence>
<keyword evidence="1 4" id="KW-0378">Hydrolase</keyword>
<comment type="caution">
    <text evidence="4">The sequence shown here is derived from an EMBL/GenBank/DDBJ whole genome shotgun (WGS) entry which is preliminary data.</text>
</comment>
<organism evidence="4 5">
    <name type="scientific">Pseudoxanthomonas helianthi</name>
    <dbReference type="NCBI Taxonomy" id="1453541"/>
    <lineage>
        <taxon>Bacteria</taxon>
        <taxon>Pseudomonadati</taxon>
        <taxon>Pseudomonadota</taxon>
        <taxon>Gammaproteobacteria</taxon>
        <taxon>Lysobacterales</taxon>
        <taxon>Lysobacteraceae</taxon>
        <taxon>Pseudoxanthomonas</taxon>
    </lineage>
</organism>
<dbReference type="PANTHER" id="PTHR48081">
    <property type="entry name" value="AB HYDROLASE SUPERFAMILY PROTEIN C4A8.06C"/>
    <property type="match status" value="1"/>
</dbReference>